<reference evidence="3" key="1">
    <citation type="journal article" date="2020" name="New Phytol.">
        <title>Comparative genomics reveals dynamic genome evolution in host specialist ectomycorrhizal fungi.</title>
        <authorList>
            <person name="Lofgren L.A."/>
            <person name="Nguyen N.H."/>
            <person name="Vilgalys R."/>
            <person name="Ruytinx J."/>
            <person name="Liao H.L."/>
            <person name="Branco S."/>
            <person name="Kuo A."/>
            <person name="LaButti K."/>
            <person name="Lipzen A."/>
            <person name="Andreopoulos W."/>
            <person name="Pangilinan J."/>
            <person name="Riley R."/>
            <person name="Hundley H."/>
            <person name="Na H."/>
            <person name="Barry K."/>
            <person name="Grigoriev I.V."/>
            <person name="Stajich J.E."/>
            <person name="Kennedy P.G."/>
        </authorList>
    </citation>
    <scope>NUCLEOTIDE SEQUENCE</scope>
    <source>
        <strain evidence="3">DOB743</strain>
    </source>
</reference>
<evidence type="ECO:0000313" key="4">
    <source>
        <dbReference type="Proteomes" id="UP000714275"/>
    </source>
</evidence>
<dbReference type="AlphaFoldDB" id="A0A9P6ZHB1"/>
<proteinExistence type="predicted"/>
<comment type="caution">
    <text evidence="3">The sequence shown here is derived from an EMBL/GenBank/DDBJ whole genome shotgun (WGS) entry which is preliminary data.</text>
</comment>
<gene>
    <name evidence="3" type="ORF">EV702DRAFT_1050764</name>
</gene>
<sequence length="364" mass="39600">MASQGLSTTQLRLSTKAYCHRAMNNNAPGANALPDEKEKSRRSTMLPFLSRKKPPSAPVSPLPRTSINTNTSGSMKLEAKDLPLTMDGSDVQLPFPIPLIKVSPPGSTFTDNFTLSPSEPIVKAQYAHLHAPLNAPPPLSLPFSPPAAHSDITSLKSHCSAGLHHPSATQRQPSMENHLYHDLEGEFDDLFFDPQRDLDRINSPKMATALSSFVQLPLASQKFPCRIREPLKLYARGAQDHLLISGDNSDQHTEAFSKTSHMKCLACSQCLPAPPPSFPPPSPLSFHPAGLAAPTLAHKANNLQDKFTTADTSPPGSVLYKAEEAESMAKAIQRLEQDVQRMAAEIGILSRTIRRSKGSKDIEI</sequence>
<evidence type="ECO:0000256" key="2">
    <source>
        <dbReference type="SAM" id="MobiDB-lite"/>
    </source>
</evidence>
<protein>
    <submittedName>
        <fullName evidence="3">Uncharacterized protein</fullName>
    </submittedName>
</protein>
<dbReference type="EMBL" id="JABBWD010000098">
    <property type="protein sequence ID" value="KAG1766231.1"/>
    <property type="molecule type" value="Genomic_DNA"/>
</dbReference>
<keyword evidence="1" id="KW-0175">Coiled coil</keyword>
<keyword evidence="4" id="KW-1185">Reference proteome</keyword>
<feature type="region of interest" description="Disordered" evidence="2">
    <location>
        <begin position="24"/>
        <end position="72"/>
    </location>
</feature>
<dbReference type="Proteomes" id="UP000714275">
    <property type="component" value="Unassembled WGS sequence"/>
</dbReference>
<organism evidence="3 4">
    <name type="scientific">Suillus placidus</name>
    <dbReference type="NCBI Taxonomy" id="48579"/>
    <lineage>
        <taxon>Eukaryota</taxon>
        <taxon>Fungi</taxon>
        <taxon>Dikarya</taxon>
        <taxon>Basidiomycota</taxon>
        <taxon>Agaricomycotina</taxon>
        <taxon>Agaricomycetes</taxon>
        <taxon>Agaricomycetidae</taxon>
        <taxon>Boletales</taxon>
        <taxon>Suillineae</taxon>
        <taxon>Suillaceae</taxon>
        <taxon>Suillus</taxon>
    </lineage>
</organism>
<evidence type="ECO:0000313" key="3">
    <source>
        <dbReference type="EMBL" id="KAG1766231.1"/>
    </source>
</evidence>
<feature type="coiled-coil region" evidence="1">
    <location>
        <begin position="325"/>
        <end position="352"/>
    </location>
</feature>
<feature type="compositionally biased region" description="Polar residues" evidence="2">
    <location>
        <begin position="63"/>
        <end position="72"/>
    </location>
</feature>
<name>A0A9P6ZHB1_9AGAM</name>
<evidence type="ECO:0000256" key="1">
    <source>
        <dbReference type="SAM" id="Coils"/>
    </source>
</evidence>
<accession>A0A9P6ZHB1</accession>
<dbReference type="OrthoDB" id="2685153at2759"/>